<dbReference type="Proteomes" id="UP000318437">
    <property type="component" value="Unassembled WGS sequence"/>
</dbReference>
<protein>
    <recommendedName>
        <fullName evidence="1">CoA-binding domain-containing protein</fullName>
    </recommendedName>
</protein>
<keyword evidence="3" id="KW-1185">Reference proteome</keyword>
<evidence type="ECO:0000313" key="3">
    <source>
        <dbReference type="Proteomes" id="UP000318437"/>
    </source>
</evidence>
<dbReference type="SUPFAM" id="SSF51735">
    <property type="entry name" value="NAD(P)-binding Rossmann-fold domains"/>
    <property type="match status" value="1"/>
</dbReference>
<dbReference type="PANTHER" id="PTHR33303">
    <property type="entry name" value="CYTOPLASMIC PROTEIN-RELATED"/>
    <property type="match status" value="1"/>
</dbReference>
<dbReference type="EMBL" id="SJPS01000001">
    <property type="protein sequence ID" value="TWU30338.1"/>
    <property type="molecule type" value="Genomic_DNA"/>
</dbReference>
<feature type="domain" description="CoA-binding" evidence="1">
    <location>
        <begin position="1"/>
        <end position="93"/>
    </location>
</feature>
<dbReference type="PANTHER" id="PTHR33303:SF2">
    <property type="entry name" value="COA-BINDING DOMAIN-CONTAINING PROTEIN"/>
    <property type="match status" value="1"/>
</dbReference>
<evidence type="ECO:0000259" key="1">
    <source>
        <dbReference type="SMART" id="SM00881"/>
    </source>
</evidence>
<dbReference type="SMART" id="SM00881">
    <property type="entry name" value="CoA_binding"/>
    <property type="match status" value="1"/>
</dbReference>
<gene>
    <name evidence="2" type="ORF">Pla144_11240</name>
</gene>
<dbReference type="AlphaFoldDB" id="A0A5C6D0T8"/>
<dbReference type="InterPro" id="IPR003781">
    <property type="entry name" value="CoA-bd"/>
</dbReference>
<accession>A0A5C6D0T8</accession>
<evidence type="ECO:0000313" key="2">
    <source>
        <dbReference type="EMBL" id="TWU30338.1"/>
    </source>
</evidence>
<dbReference type="InterPro" id="IPR036291">
    <property type="entry name" value="NAD(P)-bd_dom_sf"/>
</dbReference>
<dbReference type="RefSeq" id="WP_146448485.1">
    <property type="nucleotide sequence ID" value="NZ_SJPS01000001.1"/>
</dbReference>
<organism evidence="2 3">
    <name type="scientific">Bythopirellula polymerisocia</name>
    <dbReference type="NCBI Taxonomy" id="2528003"/>
    <lineage>
        <taxon>Bacteria</taxon>
        <taxon>Pseudomonadati</taxon>
        <taxon>Planctomycetota</taxon>
        <taxon>Planctomycetia</taxon>
        <taxon>Pirellulales</taxon>
        <taxon>Lacipirellulaceae</taxon>
        <taxon>Bythopirellula</taxon>
    </lineage>
</organism>
<dbReference type="Pfam" id="PF13380">
    <property type="entry name" value="CoA_binding_2"/>
    <property type="match status" value="1"/>
</dbReference>
<comment type="caution">
    <text evidence="2">The sequence shown here is derived from an EMBL/GenBank/DDBJ whole genome shotgun (WGS) entry which is preliminary data.</text>
</comment>
<dbReference type="Gene3D" id="3.40.50.720">
    <property type="entry name" value="NAD(P)-binding Rossmann-like Domain"/>
    <property type="match status" value="1"/>
</dbReference>
<dbReference type="OrthoDB" id="9804695at2"/>
<sequence>MSRPTVAIIGASADRSKFGNKSVRAHLAQGYEVFPINPKGGEIEGLTTYQSLAEVPAERLDRISLYVPPAVGLKLLPEIAAKGCDELWLNPGSESDELVETARELGLNPIVACSIVDLGVSPGSLG</sequence>
<name>A0A5C6D0T8_9BACT</name>
<reference evidence="2 3" key="1">
    <citation type="submission" date="2019-02" db="EMBL/GenBank/DDBJ databases">
        <title>Deep-cultivation of Planctomycetes and their phenomic and genomic characterization uncovers novel biology.</title>
        <authorList>
            <person name="Wiegand S."/>
            <person name="Jogler M."/>
            <person name="Boedeker C."/>
            <person name="Pinto D."/>
            <person name="Vollmers J."/>
            <person name="Rivas-Marin E."/>
            <person name="Kohn T."/>
            <person name="Peeters S.H."/>
            <person name="Heuer A."/>
            <person name="Rast P."/>
            <person name="Oberbeckmann S."/>
            <person name="Bunk B."/>
            <person name="Jeske O."/>
            <person name="Meyerdierks A."/>
            <person name="Storesund J.E."/>
            <person name="Kallscheuer N."/>
            <person name="Luecker S."/>
            <person name="Lage O.M."/>
            <person name="Pohl T."/>
            <person name="Merkel B.J."/>
            <person name="Hornburger P."/>
            <person name="Mueller R.-W."/>
            <person name="Bruemmer F."/>
            <person name="Labrenz M."/>
            <person name="Spormann A.M."/>
            <person name="Op Den Camp H."/>
            <person name="Overmann J."/>
            <person name="Amann R."/>
            <person name="Jetten M.S.M."/>
            <person name="Mascher T."/>
            <person name="Medema M.H."/>
            <person name="Devos D.P."/>
            <person name="Kaster A.-K."/>
            <person name="Ovreas L."/>
            <person name="Rohde M."/>
            <person name="Galperin M.Y."/>
            <person name="Jogler C."/>
        </authorList>
    </citation>
    <scope>NUCLEOTIDE SEQUENCE [LARGE SCALE GENOMIC DNA]</scope>
    <source>
        <strain evidence="2 3">Pla144</strain>
    </source>
</reference>
<proteinExistence type="predicted"/>